<feature type="region of interest" description="Disordered" evidence="2">
    <location>
        <begin position="1"/>
        <end position="209"/>
    </location>
</feature>
<evidence type="ECO:0000256" key="2">
    <source>
        <dbReference type="SAM" id="MobiDB-lite"/>
    </source>
</evidence>
<dbReference type="Proteomes" id="UP000828390">
    <property type="component" value="Unassembled WGS sequence"/>
</dbReference>
<dbReference type="Pfam" id="PF12540">
    <property type="entry name" value="DUF3736"/>
    <property type="match status" value="1"/>
</dbReference>
<feature type="compositionally biased region" description="Polar residues" evidence="2">
    <location>
        <begin position="77"/>
        <end position="91"/>
    </location>
</feature>
<dbReference type="AlphaFoldDB" id="A0A9D4E7P6"/>
<comment type="caution">
    <text evidence="4">The sequence shown here is derived from an EMBL/GenBank/DDBJ whole genome shotgun (WGS) entry which is preliminary data.</text>
</comment>
<keyword evidence="5" id="KW-1185">Reference proteome</keyword>
<dbReference type="InterPro" id="IPR022207">
    <property type="entry name" value="GSE-like"/>
</dbReference>
<evidence type="ECO:0000313" key="4">
    <source>
        <dbReference type="EMBL" id="KAH3773207.1"/>
    </source>
</evidence>
<feature type="compositionally biased region" description="Polar residues" evidence="2">
    <location>
        <begin position="166"/>
        <end position="178"/>
    </location>
</feature>
<reference evidence="4" key="1">
    <citation type="journal article" date="2019" name="bioRxiv">
        <title>The Genome of the Zebra Mussel, Dreissena polymorpha: A Resource for Invasive Species Research.</title>
        <authorList>
            <person name="McCartney M.A."/>
            <person name="Auch B."/>
            <person name="Kono T."/>
            <person name="Mallez S."/>
            <person name="Zhang Y."/>
            <person name="Obille A."/>
            <person name="Becker A."/>
            <person name="Abrahante J.E."/>
            <person name="Garbe J."/>
            <person name="Badalamenti J.P."/>
            <person name="Herman A."/>
            <person name="Mangelson H."/>
            <person name="Liachko I."/>
            <person name="Sullivan S."/>
            <person name="Sone E.D."/>
            <person name="Koren S."/>
            <person name="Silverstein K.A.T."/>
            <person name="Beckman K.B."/>
            <person name="Gohl D.M."/>
        </authorList>
    </citation>
    <scope>NUCLEOTIDE SEQUENCE</scope>
    <source>
        <strain evidence="4">Duluth1</strain>
        <tissue evidence="4">Whole animal</tissue>
    </source>
</reference>
<feature type="compositionally biased region" description="Basic and acidic residues" evidence="2">
    <location>
        <begin position="498"/>
        <end position="510"/>
    </location>
</feature>
<dbReference type="InterPro" id="IPR042337">
    <property type="entry name" value="GSE1"/>
</dbReference>
<feature type="compositionally biased region" description="Low complexity" evidence="2">
    <location>
        <begin position="36"/>
        <end position="47"/>
    </location>
</feature>
<feature type="compositionally biased region" description="Basic and acidic residues" evidence="2">
    <location>
        <begin position="460"/>
        <end position="473"/>
    </location>
</feature>
<keyword evidence="1" id="KW-0175">Coiled coil</keyword>
<sequence>GLGSKAPPLNLMNSPGSKGARNTATVSPLHHVTSPSNGVSSVGSNAALNMSRSQSSFAAALRKLANQAKDPPEDSPKTTTASSPRVASTKSGPPPLMYTSTTLTSPPVVTIAPTQSHTSLLASDNRPSMDRLHSNSSHYETGGGKHERQQSSASKDDDRSMRGDSHSQSARNRMTPHSTPGAGSPLSGREELMGRGFQPYRPGDEFRPPLSTSLALDQAAAAAAAAYSYPAFLPPHAFPHPAFRFDDPLLMERYRMMQSPYMPYHQGMLPHPSLHPLLAAGTRYPADMFPPHFPSPFSAQTMRLPEHRSPGMMAERQEEKQRELEREREREKEAAQRERHRAAEREAEKQRERERLAQRESRPTDLTKERELRPTDLTREKVETTSTGSKFSNVVPGSSKGLGIADRYPRVSTSGSARRDDRRSSTSKDEYSVPGSRPSSHRSSQDESEKRFSLLNTLHETQRSRQRSVDETSGRASKTQETGLFRPFDSQVVNGYDAHSDQRGREKERYSSNSKSESTVRLSDQKYNQSLQQNSDLHSSSAFHSINSHMVKSETNSISQLHSTIGKEAATMGEGSSYPAPLNVPTYSSSLLQSHFHGNTPIMAASMLRSTESESQNCVSKLDLDERRKSESYGEKPYCSDSECESNGSEGHDRKTLISSGPPLKLDTSPKKIKLFSELGLTTYSQKKDADFEKWRKRRRKMRERSVSPVSVQSNPPTPLKTLYAAEDLCREPEYKLKCQFLSQHLFLEPVTTETRKIKETILQAVVEDKSRRLSVSLSKPETPSLPQSMPSTSEARVSVKRKLESDIDDVFNFSSQDSNGLERVPFVRQLSNGPSSSVVKLPHSLSAENLDRRKSEHGLHRHQRPNSLSRNFAQEFHESVLLSTRQKELSRSSGESSRALSDLSPMSGSQPRMSPWQPDTYEWPGVETVMESYLRHTREERLEHQMLLERNRQLRGDNMQLNLVAAQLSQRMEDLLRNKGQLDELRSYNQERIDSIKSSIRKLK</sequence>
<feature type="compositionally biased region" description="Basic and acidic residues" evidence="2">
    <location>
        <begin position="443"/>
        <end position="452"/>
    </location>
</feature>
<feature type="region of interest" description="Disordered" evidence="2">
    <location>
        <begin position="773"/>
        <end position="798"/>
    </location>
</feature>
<feature type="compositionally biased region" description="Polar residues" evidence="2">
    <location>
        <begin position="774"/>
        <end position="796"/>
    </location>
</feature>
<evidence type="ECO:0000256" key="1">
    <source>
        <dbReference type="SAM" id="Coils"/>
    </source>
</evidence>
<feature type="compositionally biased region" description="Basic and acidic residues" evidence="2">
    <location>
        <begin position="308"/>
        <end position="383"/>
    </location>
</feature>
<feature type="region of interest" description="Disordered" evidence="2">
    <location>
        <begin position="884"/>
        <end position="920"/>
    </location>
</feature>
<feature type="non-terminal residue" evidence="4">
    <location>
        <position position="1"/>
    </location>
</feature>
<feature type="compositionally biased region" description="Polar residues" evidence="2">
    <location>
        <begin position="11"/>
        <end position="26"/>
    </location>
</feature>
<name>A0A9D4E7P6_DREPO</name>
<gene>
    <name evidence="4" type="ORF">DPMN_174564</name>
</gene>
<feature type="compositionally biased region" description="Polar residues" evidence="2">
    <location>
        <begin position="384"/>
        <end position="396"/>
    </location>
</feature>
<feature type="domain" description="Genetic suppressor element-like" evidence="3">
    <location>
        <begin position="617"/>
        <end position="743"/>
    </location>
</feature>
<accession>A0A9D4E7P6</accession>
<feature type="compositionally biased region" description="Low complexity" evidence="2">
    <location>
        <begin position="99"/>
        <end position="110"/>
    </location>
</feature>
<feature type="compositionally biased region" description="Basic and acidic residues" evidence="2">
    <location>
        <begin position="417"/>
        <end position="431"/>
    </location>
</feature>
<feature type="compositionally biased region" description="Polar residues" evidence="2">
    <location>
        <begin position="48"/>
        <end position="57"/>
    </location>
</feature>
<feature type="region of interest" description="Disordered" evidence="2">
    <location>
        <begin position="308"/>
        <end position="523"/>
    </location>
</feature>
<evidence type="ECO:0000259" key="3">
    <source>
        <dbReference type="Pfam" id="PF12540"/>
    </source>
</evidence>
<feature type="region of interest" description="Disordered" evidence="2">
    <location>
        <begin position="614"/>
        <end position="665"/>
    </location>
</feature>
<dbReference type="PANTHER" id="PTHR17608:SF4">
    <property type="entry name" value="GENETIC SUPPRESSOR ELEMENT 1"/>
    <property type="match status" value="1"/>
</dbReference>
<dbReference type="PANTHER" id="PTHR17608">
    <property type="entry name" value="GENETIC SUPPRESSOR ELEMENT 1"/>
    <property type="match status" value="1"/>
</dbReference>
<feature type="compositionally biased region" description="Basic and acidic residues" evidence="2">
    <location>
        <begin position="622"/>
        <end position="634"/>
    </location>
</feature>
<evidence type="ECO:0000313" key="5">
    <source>
        <dbReference type="Proteomes" id="UP000828390"/>
    </source>
</evidence>
<organism evidence="4 5">
    <name type="scientific">Dreissena polymorpha</name>
    <name type="common">Zebra mussel</name>
    <name type="synonym">Mytilus polymorpha</name>
    <dbReference type="NCBI Taxonomy" id="45954"/>
    <lineage>
        <taxon>Eukaryota</taxon>
        <taxon>Metazoa</taxon>
        <taxon>Spiralia</taxon>
        <taxon>Lophotrochozoa</taxon>
        <taxon>Mollusca</taxon>
        <taxon>Bivalvia</taxon>
        <taxon>Autobranchia</taxon>
        <taxon>Heteroconchia</taxon>
        <taxon>Euheterodonta</taxon>
        <taxon>Imparidentia</taxon>
        <taxon>Neoheterodontei</taxon>
        <taxon>Myida</taxon>
        <taxon>Dreissenoidea</taxon>
        <taxon>Dreissenidae</taxon>
        <taxon>Dreissena</taxon>
    </lineage>
</organism>
<feature type="compositionally biased region" description="Low complexity" evidence="2">
    <location>
        <begin position="892"/>
        <end position="905"/>
    </location>
</feature>
<dbReference type="EMBL" id="JAIWYP010000009">
    <property type="protein sequence ID" value="KAH3773207.1"/>
    <property type="molecule type" value="Genomic_DNA"/>
</dbReference>
<proteinExistence type="predicted"/>
<feature type="compositionally biased region" description="Polar residues" evidence="2">
    <location>
        <begin position="511"/>
        <end position="523"/>
    </location>
</feature>
<feature type="compositionally biased region" description="Polar residues" evidence="2">
    <location>
        <begin position="112"/>
        <end position="126"/>
    </location>
</feature>
<feature type="coiled-coil region" evidence="1">
    <location>
        <begin position="959"/>
        <end position="986"/>
    </location>
</feature>
<reference evidence="4" key="2">
    <citation type="submission" date="2020-11" db="EMBL/GenBank/DDBJ databases">
        <authorList>
            <person name="McCartney M.A."/>
            <person name="Auch B."/>
            <person name="Kono T."/>
            <person name="Mallez S."/>
            <person name="Becker A."/>
            <person name="Gohl D.M."/>
            <person name="Silverstein K.A.T."/>
            <person name="Koren S."/>
            <person name="Bechman K.B."/>
            <person name="Herman A."/>
            <person name="Abrahante J.E."/>
            <person name="Garbe J."/>
        </authorList>
    </citation>
    <scope>NUCLEOTIDE SEQUENCE</scope>
    <source>
        <strain evidence="4">Duluth1</strain>
        <tissue evidence="4">Whole animal</tissue>
    </source>
</reference>
<feature type="compositionally biased region" description="Basic and acidic residues" evidence="2">
    <location>
        <begin position="143"/>
        <end position="165"/>
    </location>
</feature>
<protein>
    <recommendedName>
        <fullName evidence="3">Genetic suppressor element-like domain-containing protein</fullName>
    </recommendedName>
</protein>